<comment type="caution">
    <text evidence="2">The sequence shown here is derived from an EMBL/GenBank/DDBJ whole genome shotgun (WGS) entry which is preliminary data.</text>
</comment>
<dbReference type="RefSeq" id="WP_267162411.1">
    <property type="nucleotide sequence ID" value="NZ_CP112972.1"/>
</dbReference>
<name>A0ABD5W6N3_9EURY</name>
<accession>A0ABD5W6N3</accession>
<protein>
    <submittedName>
        <fullName evidence="2">Uncharacterized protein</fullName>
    </submittedName>
</protein>
<evidence type="ECO:0000313" key="2">
    <source>
        <dbReference type="EMBL" id="MFC7059627.1"/>
    </source>
</evidence>
<evidence type="ECO:0000313" key="3">
    <source>
        <dbReference type="Proteomes" id="UP001596445"/>
    </source>
</evidence>
<feature type="region of interest" description="Disordered" evidence="1">
    <location>
        <begin position="91"/>
        <end position="114"/>
    </location>
</feature>
<evidence type="ECO:0000256" key="1">
    <source>
        <dbReference type="SAM" id="MobiDB-lite"/>
    </source>
</evidence>
<dbReference type="AlphaFoldDB" id="A0ABD5W6N3"/>
<dbReference type="EMBL" id="JBHSZI010000001">
    <property type="protein sequence ID" value="MFC7059627.1"/>
    <property type="molecule type" value="Genomic_DNA"/>
</dbReference>
<organism evidence="2 3">
    <name type="scientific">Halovenus salina</name>
    <dbReference type="NCBI Taxonomy" id="1510225"/>
    <lineage>
        <taxon>Archaea</taxon>
        <taxon>Methanobacteriati</taxon>
        <taxon>Methanobacteriota</taxon>
        <taxon>Stenosarchaea group</taxon>
        <taxon>Halobacteria</taxon>
        <taxon>Halobacteriales</taxon>
        <taxon>Haloarculaceae</taxon>
        <taxon>Halovenus</taxon>
    </lineage>
</organism>
<reference evidence="2 3" key="1">
    <citation type="journal article" date="2019" name="Int. J. Syst. Evol. Microbiol.">
        <title>The Global Catalogue of Microorganisms (GCM) 10K type strain sequencing project: providing services to taxonomists for standard genome sequencing and annotation.</title>
        <authorList>
            <consortium name="The Broad Institute Genomics Platform"/>
            <consortium name="The Broad Institute Genome Sequencing Center for Infectious Disease"/>
            <person name="Wu L."/>
            <person name="Ma J."/>
        </authorList>
    </citation>
    <scope>NUCLEOTIDE SEQUENCE [LARGE SCALE GENOMIC DNA]</scope>
    <source>
        <strain evidence="2 3">JCM 30072</strain>
    </source>
</reference>
<sequence>MTQRRVDALVRFKQPHDVFGDGLAVEVQYRNEGKDIEATTHDYLSNSVSVYWADPGDFQQDRFSIEYLDDAFEDTNDSAVAFSAVHDTPPPVLGDKGMLNTSQNTETKGGRWSRRDPIPGCRHEFVLGNGTYFCVRCGLELETKVYAEQRNRYIDPSMGWSGDTEIVADTLSVENDYDPPEIKEEGEPPQMHYHNWRGSSEFWNYTKYGCWCGAEMVTKDEKIFIDHGSAREEDDCDHSWEIQGATKECSECGETRKPWDE</sequence>
<dbReference type="Proteomes" id="UP001596445">
    <property type="component" value="Unassembled WGS sequence"/>
</dbReference>
<gene>
    <name evidence="2" type="ORF">ACFQQG_17350</name>
</gene>
<keyword evidence="3" id="KW-1185">Reference proteome</keyword>
<dbReference type="GeneID" id="76631806"/>
<proteinExistence type="predicted"/>